<evidence type="ECO:0000313" key="4">
    <source>
        <dbReference type="Proteomes" id="UP001215280"/>
    </source>
</evidence>
<name>A0AAD7JI78_9AGAR</name>
<dbReference type="AlphaFoldDB" id="A0AAD7JI78"/>
<evidence type="ECO:0000313" key="3">
    <source>
        <dbReference type="EMBL" id="KAJ7765376.1"/>
    </source>
</evidence>
<evidence type="ECO:0000256" key="1">
    <source>
        <dbReference type="SAM" id="MobiDB-lite"/>
    </source>
</evidence>
<dbReference type="EMBL" id="JARJLG010000035">
    <property type="protein sequence ID" value="KAJ7765376.1"/>
    <property type="molecule type" value="Genomic_DNA"/>
</dbReference>
<dbReference type="SUPFAM" id="SSF56112">
    <property type="entry name" value="Protein kinase-like (PK-like)"/>
    <property type="match status" value="1"/>
</dbReference>
<evidence type="ECO:0000259" key="2">
    <source>
        <dbReference type="Pfam" id="PF17667"/>
    </source>
</evidence>
<dbReference type="InterPro" id="IPR040976">
    <property type="entry name" value="Pkinase_fungal"/>
</dbReference>
<dbReference type="PANTHER" id="PTHR38248:SF2">
    <property type="entry name" value="FUNK1 11"/>
    <property type="match status" value="1"/>
</dbReference>
<protein>
    <recommendedName>
        <fullName evidence="2">Fungal-type protein kinase domain-containing protein</fullName>
    </recommendedName>
</protein>
<dbReference type="Pfam" id="PF17667">
    <property type="entry name" value="Pkinase_fungal"/>
    <property type="match status" value="1"/>
</dbReference>
<feature type="region of interest" description="Disordered" evidence="1">
    <location>
        <begin position="663"/>
        <end position="694"/>
    </location>
</feature>
<organism evidence="3 4">
    <name type="scientific">Mycena maculata</name>
    <dbReference type="NCBI Taxonomy" id="230809"/>
    <lineage>
        <taxon>Eukaryota</taxon>
        <taxon>Fungi</taxon>
        <taxon>Dikarya</taxon>
        <taxon>Basidiomycota</taxon>
        <taxon>Agaricomycotina</taxon>
        <taxon>Agaricomycetes</taxon>
        <taxon>Agaricomycetidae</taxon>
        <taxon>Agaricales</taxon>
        <taxon>Marasmiineae</taxon>
        <taxon>Mycenaceae</taxon>
        <taxon>Mycena</taxon>
    </lineage>
</organism>
<keyword evidence="4" id="KW-1185">Reference proteome</keyword>
<dbReference type="InterPro" id="IPR011009">
    <property type="entry name" value="Kinase-like_dom_sf"/>
</dbReference>
<accession>A0AAD7JI78</accession>
<feature type="compositionally biased region" description="Polar residues" evidence="1">
    <location>
        <begin position="1"/>
        <end position="17"/>
    </location>
</feature>
<sequence>MSSAIEPTSFYSHQYSNPLEGPSTPPPDASLSPVSLDTPAHQRTASVLPYSSINGPYQQKAFIVAADELKNKFTFTSAQEFLRRHLPEVEPTPARNNSAALRKIAAHKLEKLMYEPLANELRPFLGKGWSIVDTSDHPDPDSGFIQDQLVKPDISIYSDKKPSNANICRACDMECFLELKTDTADDPFADTETLEKDTARARDTRGQVITYLNAIQASQYRTHSFGVVIIRDKCRLLRLTRSGIEVTTSFSYIENSHLHDFLYRLSRAAPEIRGIDTTLKSISPASAPEASEILNAPTGPLWEIAVGERSFLVSRPFTGSHYLPVGRGTRCFVAVDKETNQKCLLKDTWRVLGYHAEEEVYERLHSHNVANIPGVLAAGDVSDHTCGSHPLAWHTPVETAIRTHQHYRIVLDVVGVPLEQFPSTYQLTRYMLDVLTAHHDAFTKAKVEHRDVSVGNMIVLIEEDGSSRALLIDWELARYLEDVGPSAYERTRFSVADFLLLVNQQGTRQFMSVNLLQESPPPRTLADDIESFLLVLTWVAVAYAPSAMKPDERAGTLNAFDDAVPVAKKNMLLAGGASVQQFRLDTEPFRKLLSRLMEGFKYRYLLEALDDTDLGEKQAVLGNHDWFMEVLRSSLDNEEWKTIADPGALQKVKDLGRPTLKRRKSRLSEYVGVGKKKARQAGERGPDEDEDEEV</sequence>
<comment type="caution">
    <text evidence="3">The sequence shown here is derived from an EMBL/GenBank/DDBJ whole genome shotgun (WGS) entry which is preliminary data.</text>
</comment>
<dbReference type="Proteomes" id="UP001215280">
    <property type="component" value="Unassembled WGS sequence"/>
</dbReference>
<dbReference type="Gene3D" id="1.10.510.10">
    <property type="entry name" value="Transferase(Phosphotransferase) domain 1"/>
    <property type="match status" value="1"/>
</dbReference>
<proteinExistence type="predicted"/>
<feature type="region of interest" description="Disordered" evidence="1">
    <location>
        <begin position="1"/>
        <end position="38"/>
    </location>
</feature>
<gene>
    <name evidence="3" type="ORF">DFH07DRAFT_810324</name>
</gene>
<reference evidence="3" key="1">
    <citation type="submission" date="2023-03" db="EMBL/GenBank/DDBJ databases">
        <title>Massive genome expansion in bonnet fungi (Mycena s.s.) driven by repeated elements and novel gene families across ecological guilds.</title>
        <authorList>
            <consortium name="Lawrence Berkeley National Laboratory"/>
            <person name="Harder C.B."/>
            <person name="Miyauchi S."/>
            <person name="Viragh M."/>
            <person name="Kuo A."/>
            <person name="Thoen E."/>
            <person name="Andreopoulos B."/>
            <person name="Lu D."/>
            <person name="Skrede I."/>
            <person name="Drula E."/>
            <person name="Henrissat B."/>
            <person name="Morin E."/>
            <person name="Kohler A."/>
            <person name="Barry K."/>
            <person name="LaButti K."/>
            <person name="Morin E."/>
            <person name="Salamov A."/>
            <person name="Lipzen A."/>
            <person name="Mereny Z."/>
            <person name="Hegedus B."/>
            <person name="Baldrian P."/>
            <person name="Stursova M."/>
            <person name="Weitz H."/>
            <person name="Taylor A."/>
            <person name="Grigoriev I.V."/>
            <person name="Nagy L.G."/>
            <person name="Martin F."/>
            <person name="Kauserud H."/>
        </authorList>
    </citation>
    <scope>NUCLEOTIDE SEQUENCE</scope>
    <source>
        <strain evidence="3">CBHHK188m</strain>
    </source>
</reference>
<feature type="domain" description="Fungal-type protein kinase" evidence="2">
    <location>
        <begin position="197"/>
        <end position="539"/>
    </location>
</feature>
<dbReference type="PANTHER" id="PTHR38248">
    <property type="entry name" value="FUNK1 6"/>
    <property type="match status" value="1"/>
</dbReference>